<keyword evidence="1 2" id="KW-0545">Nucleotide biosynthesis</keyword>
<evidence type="ECO:0000313" key="5">
    <source>
        <dbReference type="EMBL" id="MEX6501743.1"/>
    </source>
</evidence>
<organism evidence="5 6">
    <name type="scientific">Pseudomonas zhanjiangensis</name>
    <dbReference type="NCBI Taxonomy" id="3239015"/>
    <lineage>
        <taxon>Bacteria</taxon>
        <taxon>Pseudomonadati</taxon>
        <taxon>Pseudomonadota</taxon>
        <taxon>Gammaproteobacteria</taxon>
        <taxon>Pseudomonadales</taxon>
        <taxon>Pseudomonadaceae</taxon>
        <taxon>Pseudomonas</taxon>
    </lineage>
</organism>
<proteinExistence type="inferred from homology"/>
<dbReference type="SMART" id="SM01400">
    <property type="entry name" value="Pribosyltran_N"/>
    <property type="match status" value="1"/>
</dbReference>
<dbReference type="GO" id="GO:0004749">
    <property type="term" value="F:ribose phosphate diphosphokinase activity"/>
    <property type="evidence" value="ECO:0007669"/>
    <property type="project" value="UniProtKB-EC"/>
</dbReference>
<evidence type="ECO:0000259" key="4">
    <source>
        <dbReference type="Pfam" id="PF13793"/>
    </source>
</evidence>
<evidence type="ECO:0000256" key="2">
    <source>
        <dbReference type="RuleBase" id="RU004324"/>
    </source>
</evidence>
<comment type="caution">
    <text evidence="5">The sequence shown here is derived from an EMBL/GenBank/DDBJ whole genome shotgun (WGS) entry which is preliminary data.</text>
</comment>
<dbReference type="Gene3D" id="3.40.50.2020">
    <property type="match status" value="2"/>
</dbReference>
<dbReference type="CDD" id="cd06223">
    <property type="entry name" value="PRTases_typeI"/>
    <property type="match status" value="1"/>
</dbReference>
<name>A0ABV3YUV1_9PSED</name>
<dbReference type="PANTHER" id="PTHR10210:SF41">
    <property type="entry name" value="RIBOSE-PHOSPHATE PYROPHOSPHOKINASE 1, CHLOROPLASTIC"/>
    <property type="match status" value="1"/>
</dbReference>
<comment type="similarity">
    <text evidence="2">Belongs to the ribose-phosphate pyrophosphokinase family.</text>
</comment>
<feature type="domain" description="Phosphoribosyltransferase" evidence="3">
    <location>
        <begin position="155"/>
        <end position="251"/>
    </location>
</feature>
<dbReference type="NCBIfam" id="TIGR01251">
    <property type="entry name" value="ribP_PPkin"/>
    <property type="match status" value="1"/>
</dbReference>
<dbReference type="Pfam" id="PF13793">
    <property type="entry name" value="Pribosyltran_N"/>
    <property type="match status" value="1"/>
</dbReference>
<evidence type="ECO:0000313" key="6">
    <source>
        <dbReference type="Proteomes" id="UP001560296"/>
    </source>
</evidence>
<dbReference type="SUPFAM" id="SSF53271">
    <property type="entry name" value="PRTase-like"/>
    <property type="match status" value="2"/>
</dbReference>
<dbReference type="PANTHER" id="PTHR10210">
    <property type="entry name" value="RIBOSE-PHOSPHATE DIPHOSPHOKINASE FAMILY MEMBER"/>
    <property type="match status" value="1"/>
</dbReference>
<dbReference type="NCBIfam" id="NF005537">
    <property type="entry name" value="PRK07199.1"/>
    <property type="match status" value="1"/>
</dbReference>
<keyword evidence="6" id="KW-1185">Reference proteome</keyword>
<dbReference type="RefSeq" id="WP_369286710.1">
    <property type="nucleotide sequence ID" value="NZ_JBFTEG010000003.1"/>
</dbReference>
<accession>A0ABV3YUV1</accession>
<sequence>MDTLLLFFEDERAPAQRLAQALGLAAACIERHRFPDQELRLRLPLAAGQALPEELVLYRSLDRPNDKLVELLLVAEEARALGARRVLLVAPYLAYMRQDIAFAPGEVVSQRVIGRFLAEHFDALVTVDPHLHRIERLEQAVPLAAAIALSAAPSLAQLVAEKRERPVLIGPDAESAQWIESAAALFGFEHGVCSKQRRGDREVEIVLPALPVQGRQVVLLDDVASSGRTLARAAEQLLAAGAASVDVAVTHALFAGDALAVIEAAGVGEVWSSDCIAHPSNALAMAGLLAEAVRPLLGNEVEEGKG</sequence>
<protein>
    <submittedName>
        <fullName evidence="5">Ribose-phosphate diphosphokinase</fullName>
        <ecNumber evidence="5">2.7.6.1</ecNumber>
    </submittedName>
</protein>
<dbReference type="EMBL" id="JBFTEG010000003">
    <property type="protein sequence ID" value="MEX6501743.1"/>
    <property type="molecule type" value="Genomic_DNA"/>
</dbReference>
<dbReference type="InterPro" id="IPR029057">
    <property type="entry name" value="PRTase-like"/>
</dbReference>
<evidence type="ECO:0000259" key="3">
    <source>
        <dbReference type="Pfam" id="PF00156"/>
    </source>
</evidence>
<dbReference type="Pfam" id="PF00156">
    <property type="entry name" value="Pribosyltran"/>
    <property type="match status" value="1"/>
</dbReference>
<dbReference type="EC" id="2.7.6.1" evidence="5"/>
<keyword evidence="5" id="KW-0808">Transferase</keyword>
<gene>
    <name evidence="5" type="ORF">AB5S05_06690</name>
</gene>
<dbReference type="InterPro" id="IPR005946">
    <property type="entry name" value="Rib-P_diPkinase"/>
</dbReference>
<reference evidence="5 6" key="1">
    <citation type="submission" date="2024-07" db="EMBL/GenBank/DDBJ databases">
        <authorList>
            <person name="Li M."/>
        </authorList>
    </citation>
    <scope>NUCLEOTIDE SEQUENCE [LARGE SCALE GENOMIC DNA]</scope>
    <source>
        <strain evidence="5 6">25A3E</strain>
    </source>
</reference>
<dbReference type="InterPro" id="IPR000836">
    <property type="entry name" value="PRTase_dom"/>
</dbReference>
<evidence type="ECO:0000256" key="1">
    <source>
        <dbReference type="ARBA" id="ARBA00022727"/>
    </source>
</evidence>
<dbReference type="Proteomes" id="UP001560296">
    <property type="component" value="Unassembled WGS sequence"/>
</dbReference>
<feature type="domain" description="Ribose-phosphate pyrophosphokinase N-terminal" evidence="4">
    <location>
        <begin position="10"/>
        <end position="118"/>
    </location>
</feature>
<dbReference type="InterPro" id="IPR029099">
    <property type="entry name" value="Pribosyltran_N"/>
</dbReference>